<sequence length="87" mass="9605">MVRTYFHESVVENSWWCLMVGLNSMNILLRSHGGASWLGRNSTTLLVRAHGGASRGPGIRQDNGLRCLKANLVRGRVKPIGNGFVEQ</sequence>
<reference evidence="1 2" key="1">
    <citation type="submission" date="2019-04" db="EMBL/GenBank/DDBJ databases">
        <title>An improved genome assembly and genetic linkage map for asparagus bean, Vigna unguiculata ssp. sesquipedialis.</title>
        <authorList>
            <person name="Xia Q."/>
            <person name="Zhang R."/>
            <person name="Dong Y."/>
        </authorList>
    </citation>
    <scope>NUCLEOTIDE SEQUENCE [LARGE SCALE GENOMIC DNA]</scope>
    <source>
        <tissue evidence="1">Leaf</tissue>
    </source>
</reference>
<evidence type="ECO:0000313" key="2">
    <source>
        <dbReference type="Proteomes" id="UP000501690"/>
    </source>
</evidence>
<evidence type="ECO:0000313" key="1">
    <source>
        <dbReference type="EMBL" id="QCD92875.1"/>
    </source>
</evidence>
<proteinExistence type="predicted"/>
<gene>
    <name evidence="1" type="ORF">DEO72_LG5g944</name>
</gene>
<dbReference type="Proteomes" id="UP000501690">
    <property type="component" value="Linkage Group LG5"/>
</dbReference>
<accession>A0A4D6LW24</accession>
<keyword evidence="2" id="KW-1185">Reference proteome</keyword>
<protein>
    <submittedName>
        <fullName evidence="1">Uncharacterized protein</fullName>
    </submittedName>
</protein>
<organism evidence="1 2">
    <name type="scientific">Vigna unguiculata</name>
    <name type="common">Cowpea</name>
    <dbReference type="NCBI Taxonomy" id="3917"/>
    <lineage>
        <taxon>Eukaryota</taxon>
        <taxon>Viridiplantae</taxon>
        <taxon>Streptophyta</taxon>
        <taxon>Embryophyta</taxon>
        <taxon>Tracheophyta</taxon>
        <taxon>Spermatophyta</taxon>
        <taxon>Magnoliopsida</taxon>
        <taxon>eudicotyledons</taxon>
        <taxon>Gunneridae</taxon>
        <taxon>Pentapetalae</taxon>
        <taxon>rosids</taxon>
        <taxon>fabids</taxon>
        <taxon>Fabales</taxon>
        <taxon>Fabaceae</taxon>
        <taxon>Papilionoideae</taxon>
        <taxon>50 kb inversion clade</taxon>
        <taxon>NPAAA clade</taxon>
        <taxon>indigoferoid/millettioid clade</taxon>
        <taxon>Phaseoleae</taxon>
        <taxon>Vigna</taxon>
    </lineage>
</organism>
<dbReference type="AlphaFoldDB" id="A0A4D6LW24"/>
<name>A0A4D6LW24_VIGUN</name>
<dbReference type="EMBL" id="CP039349">
    <property type="protein sequence ID" value="QCD92875.1"/>
    <property type="molecule type" value="Genomic_DNA"/>
</dbReference>